<evidence type="ECO:0000313" key="3">
    <source>
        <dbReference type="EMBL" id="RPA79559.1"/>
    </source>
</evidence>
<protein>
    <recommendedName>
        <fullName evidence="5">Secreted protein</fullName>
    </recommendedName>
</protein>
<evidence type="ECO:0008006" key="5">
    <source>
        <dbReference type="Google" id="ProtNLM"/>
    </source>
</evidence>
<reference evidence="3 4" key="1">
    <citation type="journal article" date="2018" name="Nat. Ecol. Evol.">
        <title>Pezizomycetes genomes reveal the molecular basis of ectomycorrhizal truffle lifestyle.</title>
        <authorList>
            <person name="Murat C."/>
            <person name="Payen T."/>
            <person name="Noel B."/>
            <person name="Kuo A."/>
            <person name="Morin E."/>
            <person name="Chen J."/>
            <person name="Kohler A."/>
            <person name="Krizsan K."/>
            <person name="Balestrini R."/>
            <person name="Da Silva C."/>
            <person name="Montanini B."/>
            <person name="Hainaut M."/>
            <person name="Levati E."/>
            <person name="Barry K.W."/>
            <person name="Belfiori B."/>
            <person name="Cichocki N."/>
            <person name="Clum A."/>
            <person name="Dockter R.B."/>
            <person name="Fauchery L."/>
            <person name="Guy J."/>
            <person name="Iotti M."/>
            <person name="Le Tacon F."/>
            <person name="Lindquist E.A."/>
            <person name="Lipzen A."/>
            <person name="Malagnac F."/>
            <person name="Mello A."/>
            <person name="Molinier V."/>
            <person name="Miyauchi S."/>
            <person name="Poulain J."/>
            <person name="Riccioni C."/>
            <person name="Rubini A."/>
            <person name="Sitrit Y."/>
            <person name="Splivallo R."/>
            <person name="Traeger S."/>
            <person name="Wang M."/>
            <person name="Zifcakova L."/>
            <person name="Wipf D."/>
            <person name="Zambonelli A."/>
            <person name="Paolocci F."/>
            <person name="Nowrousian M."/>
            <person name="Ottonello S."/>
            <person name="Baldrian P."/>
            <person name="Spatafora J.W."/>
            <person name="Henrissat B."/>
            <person name="Nagy L.G."/>
            <person name="Aury J.M."/>
            <person name="Wincker P."/>
            <person name="Grigoriev I.V."/>
            <person name="Bonfante P."/>
            <person name="Martin F.M."/>
        </authorList>
    </citation>
    <scope>NUCLEOTIDE SEQUENCE [LARGE SCALE GENOMIC DNA]</scope>
    <source>
        <strain evidence="3 4">RN42</strain>
    </source>
</reference>
<keyword evidence="2" id="KW-0732">Signal</keyword>
<sequence>MLGALLAVQVMLCASSTAVVLDGSRFTNGDARDRNEQQSGWSKASRTVSKPRLRNPTGDAIITEWAIFKDADGSFEERDACAAYYECLWGCKSSNSRRRIPRWPSTRCVENSLEKQNESTVRTSCNANC</sequence>
<evidence type="ECO:0000313" key="4">
    <source>
        <dbReference type="Proteomes" id="UP000275078"/>
    </source>
</evidence>
<dbReference type="EMBL" id="ML119697">
    <property type="protein sequence ID" value="RPA79559.1"/>
    <property type="molecule type" value="Genomic_DNA"/>
</dbReference>
<gene>
    <name evidence="3" type="ORF">BJ508DRAFT_139714</name>
</gene>
<proteinExistence type="predicted"/>
<evidence type="ECO:0000256" key="1">
    <source>
        <dbReference type="SAM" id="MobiDB-lite"/>
    </source>
</evidence>
<evidence type="ECO:0000256" key="2">
    <source>
        <dbReference type="SAM" id="SignalP"/>
    </source>
</evidence>
<keyword evidence="4" id="KW-1185">Reference proteome</keyword>
<feature type="compositionally biased region" description="Polar residues" evidence="1">
    <location>
        <begin position="37"/>
        <end position="48"/>
    </location>
</feature>
<feature type="region of interest" description="Disordered" evidence="1">
    <location>
        <begin position="26"/>
        <end position="53"/>
    </location>
</feature>
<dbReference type="AlphaFoldDB" id="A0A3N4I0Q8"/>
<name>A0A3N4I0Q8_ASCIM</name>
<feature type="chain" id="PRO_5018031235" description="Secreted protein" evidence="2">
    <location>
        <begin position="19"/>
        <end position="129"/>
    </location>
</feature>
<feature type="signal peptide" evidence="2">
    <location>
        <begin position="1"/>
        <end position="18"/>
    </location>
</feature>
<organism evidence="3 4">
    <name type="scientific">Ascobolus immersus RN42</name>
    <dbReference type="NCBI Taxonomy" id="1160509"/>
    <lineage>
        <taxon>Eukaryota</taxon>
        <taxon>Fungi</taxon>
        <taxon>Dikarya</taxon>
        <taxon>Ascomycota</taxon>
        <taxon>Pezizomycotina</taxon>
        <taxon>Pezizomycetes</taxon>
        <taxon>Pezizales</taxon>
        <taxon>Ascobolaceae</taxon>
        <taxon>Ascobolus</taxon>
    </lineage>
</organism>
<dbReference type="Proteomes" id="UP000275078">
    <property type="component" value="Unassembled WGS sequence"/>
</dbReference>
<accession>A0A3N4I0Q8</accession>